<sequence length="558" mass="63098">MGFEYGKRPGKEIVSQDCSTDATIKPHVLKKLNKPIFKPSELEFDEEAMLIKQQLDDEDEGNDSTTVDGKDAVKIPKTVTLPNNLTECSKDTVKRASKTATSKPTVKTKELEEEVYVEQPPGFEDAEMYDFVYKLFKALYGLKQAPRAWYDTFSAFLLENQFTRGVVDKTLFYKHHGKNIILVQIYVDDIIFGSSNEKLCEKFSSLMRNKYEMSMMGELSFFLDSSPAKTPISTSTSLDLDSKGKKVDSSAYRGMVGSLLYLTASRPDIMFATCLCARFQADPKESHLVAIKRIFRYLKGSPNMGLWYPKNTGFELVGYSDSDFAGCRIDRKSTTGSCQFIGGRLVSWFSKKQHSVSTSTAEAEYIAAGSCCAQILWMKNQLLDYGLVLNNIPIFCDNTSVIAISDNPVQHSRTKHIDIRHHFIREHVERGTVKLIYVPTEKQLADIFTKPLDEATFNRLVSELGMLNLGKMENKVGIEYRPKPCGSEPYNEEVEALFDELWDILDEEEDKELAAKAAEEAKVQEEEKEFQALLKEEGTSEEIVRAEALELVKKDCTD</sequence>
<protein>
    <recommendedName>
        <fullName evidence="2">Reverse transcriptase Ty1/copia-type domain-containing protein</fullName>
    </recommendedName>
</protein>
<dbReference type="InterPro" id="IPR013103">
    <property type="entry name" value="RVT_2"/>
</dbReference>
<dbReference type="Proteomes" id="UP001237642">
    <property type="component" value="Unassembled WGS sequence"/>
</dbReference>
<reference evidence="3" key="1">
    <citation type="submission" date="2023-02" db="EMBL/GenBank/DDBJ databases">
        <title>Genome of toxic invasive species Heracleum sosnowskyi carries increased number of genes despite the absence of recent whole-genome duplications.</title>
        <authorList>
            <person name="Schelkunov M."/>
            <person name="Shtratnikova V."/>
            <person name="Makarenko M."/>
            <person name="Klepikova A."/>
            <person name="Omelchenko D."/>
            <person name="Novikova G."/>
            <person name="Obukhova E."/>
            <person name="Bogdanov V."/>
            <person name="Penin A."/>
            <person name="Logacheva M."/>
        </authorList>
    </citation>
    <scope>NUCLEOTIDE SEQUENCE</scope>
    <source>
        <strain evidence="3">Hsosn_3</strain>
        <tissue evidence="3">Leaf</tissue>
    </source>
</reference>
<gene>
    <name evidence="3" type="ORF">POM88_006358</name>
</gene>
<name>A0AAD8MZY8_9APIA</name>
<dbReference type="InterPro" id="IPR043502">
    <property type="entry name" value="DNA/RNA_pol_sf"/>
</dbReference>
<dbReference type="PANTHER" id="PTHR11439">
    <property type="entry name" value="GAG-POL-RELATED RETROTRANSPOSON"/>
    <property type="match status" value="1"/>
</dbReference>
<keyword evidence="1" id="KW-0175">Coiled coil</keyword>
<proteinExistence type="predicted"/>
<evidence type="ECO:0000259" key="2">
    <source>
        <dbReference type="Pfam" id="PF07727"/>
    </source>
</evidence>
<dbReference type="PANTHER" id="PTHR11439:SF495">
    <property type="entry name" value="REVERSE TRANSCRIPTASE, RNA-DEPENDENT DNA POLYMERASE-RELATED"/>
    <property type="match status" value="1"/>
</dbReference>
<comment type="caution">
    <text evidence="3">The sequence shown here is derived from an EMBL/GenBank/DDBJ whole genome shotgun (WGS) entry which is preliminary data.</text>
</comment>
<dbReference type="Pfam" id="PF07727">
    <property type="entry name" value="RVT_2"/>
    <property type="match status" value="1"/>
</dbReference>
<dbReference type="AlphaFoldDB" id="A0AAD8MZY8"/>
<dbReference type="SUPFAM" id="SSF56672">
    <property type="entry name" value="DNA/RNA polymerases"/>
    <property type="match status" value="1"/>
</dbReference>
<evidence type="ECO:0000313" key="4">
    <source>
        <dbReference type="Proteomes" id="UP001237642"/>
    </source>
</evidence>
<feature type="domain" description="Reverse transcriptase Ty1/copia-type" evidence="2">
    <location>
        <begin position="109"/>
        <end position="223"/>
    </location>
</feature>
<evidence type="ECO:0000313" key="3">
    <source>
        <dbReference type="EMBL" id="KAK1396495.1"/>
    </source>
</evidence>
<feature type="coiled-coil region" evidence="1">
    <location>
        <begin position="508"/>
        <end position="536"/>
    </location>
</feature>
<reference evidence="3" key="2">
    <citation type="submission" date="2023-05" db="EMBL/GenBank/DDBJ databases">
        <authorList>
            <person name="Schelkunov M.I."/>
        </authorList>
    </citation>
    <scope>NUCLEOTIDE SEQUENCE</scope>
    <source>
        <strain evidence="3">Hsosn_3</strain>
        <tissue evidence="3">Leaf</tissue>
    </source>
</reference>
<organism evidence="3 4">
    <name type="scientific">Heracleum sosnowskyi</name>
    <dbReference type="NCBI Taxonomy" id="360622"/>
    <lineage>
        <taxon>Eukaryota</taxon>
        <taxon>Viridiplantae</taxon>
        <taxon>Streptophyta</taxon>
        <taxon>Embryophyta</taxon>
        <taxon>Tracheophyta</taxon>
        <taxon>Spermatophyta</taxon>
        <taxon>Magnoliopsida</taxon>
        <taxon>eudicotyledons</taxon>
        <taxon>Gunneridae</taxon>
        <taxon>Pentapetalae</taxon>
        <taxon>asterids</taxon>
        <taxon>campanulids</taxon>
        <taxon>Apiales</taxon>
        <taxon>Apiaceae</taxon>
        <taxon>Apioideae</taxon>
        <taxon>apioid superclade</taxon>
        <taxon>Tordylieae</taxon>
        <taxon>Tordyliinae</taxon>
        <taxon>Heracleum</taxon>
    </lineage>
</organism>
<accession>A0AAD8MZY8</accession>
<dbReference type="CDD" id="cd09272">
    <property type="entry name" value="RNase_HI_RT_Ty1"/>
    <property type="match status" value="1"/>
</dbReference>
<dbReference type="EMBL" id="JAUIZM010000002">
    <property type="protein sequence ID" value="KAK1396495.1"/>
    <property type="molecule type" value="Genomic_DNA"/>
</dbReference>
<keyword evidence="4" id="KW-1185">Reference proteome</keyword>
<evidence type="ECO:0000256" key="1">
    <source>
        <dbReference type="SAM" id="Coils"/>
    </source>
</evidence>